<dbReference type="AlphaFoldDB" id="A0A8J3FVE4"/>
<dbReference type="InterPro" id="IPR014755">
    <property type="entry name" value="Cu-Rt/internalin_Ig-like"/>
</dbReference>
<evidence type="ECO:0000256" key="5">
    <source>
        <dbReference type="SAM" id="MobiDB-lite"/>
    </source>
</evidence>
<accession>A0A8J3FVE4</accession>
<evidence type="ECO:0000313" key="9">
    <source>
        <dbReference type="EMBL" id="GGM57432.1"/>
    </source>
</evidence>
<dbReference type="Gene3D" id="2.60.40.1220">
    <property type="match status" value="1"/>
</dbReference>
<dbReference type="SUPFAM" id="SSF81296">
    <property type="entry name" value="E set domains"/>
    <property type="match status" value="1"/>
</dbReference>
<keyword evidence="3 7" id="KW-0732">Signal</keyword>
<keyword evidence="6" id="KW-0812">Transmembrane</keyword>
<dbReference type="GO" id="GO:0030313">
    <property type="term" value="C:cell envelope"/>
    <property type="evidence" value="ECO:0007669"/>
    <property type="project" value="UniProtKB-SubCell"/>
</dbReference>
<evidence type="ECO:0000256" key="6">
    <source>
        <dbReference type="SAM" id="Phobius"/>
    </source>
</evidence>
<protein>
    <submittedName>
        <fullName evidence="9">Copper resistance protein C</fullName>
    </submittedName>
</protein>
<keyword evidence="10" id="KW-1185">Reference proteome</keyword>
<feature type="signal peptide" evidence="7">
    <location>
        <begin position="1"/>
        <end position="24"/>
    </location>
</feature>
<dbReference type="GO" id="GO:0042597">
    <property type="term" value="C:periplasmic space"/>
    <property type="evidence" value="ECO:0007669"/>
    <property type="project" value="InterPro"/>
</dbReference>
<dbReference type="Pfam" id="PF04234">
    <property type="entry name" value="CopC"/>
    <property type="match status" value="1"/>
</dbReference>
<organism evidence="9 10">
    <name type="scientific">Longimycelium tulufanense</name>
    <dbReference type="NCBI Taxonomy" id="907463"/>
    <lineage>
        <taxon>Bacteria</taxon>
        <taxon>Bacillati</taxon>
        <taxon>Actinomycetota</taxon>
        <taxon>Actinomycetes</taxon>
        <taxon>Pseudonocardiales</taxon>
        <taxon>Pseudonocardiaceae</taxon>
        <taxon>Longimycelium</taxon>
    </lineage>
</organism>
<evidence type="ECO:0000256" key="2">
    <source>
        <dbReference type="ARBA" id="ARBA00022723"/>
    </source>
</evidence>
<dbReference type="GO" id="GO:0006825">
    <property type="term" value="P:copper ion transport"/>
    <property type="evidence" value="ECO:0007669"/>
    <property type="project" value="InterPro"/>
</dbReference>
<name>A0A8J3FVE4_9PSEU</name>
<dbReference type="InterPro" id="IPR032694">
    <property type="entry name" value="CopC/D"/>
</dbReference>
<feature type="compositionally biased region" description="Low complexity" evidence="5">
    <location>
        <begin position="133"/>
        <end position="144"/>
    </location>
</feature>
<keyword evidence="6" id="KW-0472">Membrane</keyword>
<evidence type="ECO:0000256" key="3">
    <source>
        <dbReference type="ARBA" id="ARBA00022729"/>
    </source>
</evidence>
<dbReference type="GO" id="GO:0046688">
    <property type="term" value="P:response to copper ion"/>
    <property type="evidence" value="ECO:0007669"/>
    <property type="project" value="InterPro"/>
</dbReference>
<feature type="transmembrane region" description="Helical" evidence="6">
    <location>
        <begin position="154"/>
        <end position="173"/>
    </location>
</feature>
<evidence type="ECO:0000259" key="8">
    <source>
        <dbReference type="Pfam" id="PF04234"/>
    </source>
</evidence>
<dbReference type="GO" id="GO:0005507">
    <property type="term" value="F:copper ion binding"/>
    <property type="evidence" value="ECO:0007669"/>
    <property type="project" value="InterPro"/>
</dbReference>
<dbReference type="Proteomes" id="UP000637578">
    <property type="component" value="Unassembled WGS sequence"/>
</dbReference>
<comment type="subcellular location">
    <subcellularLocation>
        <location evidence="1">Cell envelope</location>
    </subcellularLocation>
</comment>
<keyword evidence="2" id="KW-0479">Metal-binding</keyword>
<dbReference type="InterPro" id="IPR014756">
    <property type="entry name" value="Ig_E-set"/>
</dbReference>
<dbReference type="PANTHER" id="PTHR34820:SF4">
    <property type="entry name" value="INNER MEMBRANE PROTEIN YEBZ"/>
    <property type="match status" value="1"/>
</dbReference>
<evidence type="ECO:0000256" key="4">
    <source>
        <dbReference type="ARBA" id="ARBA00023008"/>
    </source>
</evidence>
<keyword evidence="4" id="KW-0186">Copper</keyword>
<feature type="domain" description="CopC" evidence="8">
    <location>
        <begin position="25"/>
        <end position="122"/>
    </location>
</feature>
<reference evidence="9" key="2">
    <citation type="submission" date="2020-09" db="EMBL/GenBank/DDBJ databases">
        <authorList>
            <person name="Sun Q."/>
            <person name="Zhou Y."/>
        </authorList>
    </citation>
    <scope>NUCLEOTIDE SEQUENCE</scope>
    <source>
        <strain evidence="9">CGMCC 4.5737</strain>
    </source>
</reference>
<reference evidence="9" key="1">
    <citation type="journal article" date="2014" name="Int. J. Syst. Evol. Microbiol.">
        <title>Complete genome sequence of Corynebacterium casei LMG S-19264T (=DSM 44701T), isolated from a smear-ripened cheese.</title>
        <authorList>
            <consortium name="US DOE Joint Genome Institute (JGI-PGF)"/>
            <person name="Walter F."/>
            <person name="Albersmeier A."/>
            <person name="Kalinowski J."/>
            <person name="Ruckert C."/>
        </authorList>
    </citation>
    <scope>NUCLEOTIDE SEQUENCE</scope>
    <source>
        <strain evidence="9">CGMCC 4.5737</strain>
    </source>
</reference>
<dbReference type="RefSeq" id="WP_189058202.1">
    <property type="nucleotide sequence ID" value="NZ_BMMK01000013.1"/>
</dbReference>
<sequence length="180" mass="17876">MRRSLTALALAGLALILGAGPALAHNALVSSDPADGSTLRGGPSKVSLVFDQDVLEGGNTSFNTVTITGPDGKHYPTSDVKVEGTTVTANVGALGPAGQYTLGYRILSADGHPTPGAVKFTVSNAGTGTPVEPSATSQPATTAADQGDSGGMPVWPWIVGAVVLLGAGVFAALRLGRGGR</sequence>
<dbReference type="PANTHER" id="PTHR34820">
    <property type="entry name" value="INNER MEMBRANE PROTEIN YEBZ"/>
    <property type="match status" value="1"/>
</dbReference>
<dbReference type="EMBL" id="BMMK01000013">
    <property type="protein sequence ID" value="GGM57432.1"/>
    <property type="molecule type" value="Genomic_DNA"/>
</dbReference>
<dbReference type="GO" id="GO:0005886">
    <property type="term" value="C:plasma membrane"/>
    <property type="evidence" value="ECO:0007669"/>
    <property type="project" value="TreeGrafter"/>
</dbReference>
<evidence type="ECO:0000256" key="1">
    <source>
        <dbReference type="ARBA" id="ARBA00004196"/>
    </source>
</evidence>
<keyword evidence="6" id="KW-1133">Transmembrane helix</keyword>
<evidence type="ECO:0000313" key="10">
    <source>
        <dbReference type="Proteomes" id="UP000637578"/>
    </source>
</evidence>
<gene>
    <name evidence="9" type="primary">pcoC</name>
    <name evidence="9" type="ORF">GCM10012275_30680</name>
</gene>
<dbReference type="InterPro" id="IPR007348">
    <property type="entry name" value="CopC_dom"/>
</dbReference>
<proteinExistence type="predicted"/>
<evidence type="ECO:0000256" key="7">
    <source>
        <dbReference type="SAM" id="SignalP"/>
    </source>
</evidence>
<feature type="chain" id="PRO_5035197241" evidence="7">
    <location>
        <begin position="25"/>
        <end position="180"/>
    </location>
</feature>
<comment type="caution">
    <text evidence="9">The sequence shown here is derived from an EMBL/GenBank/DDBJ whole genome shotgun (WGS) entry which is preliminary data.</text>
</comment>
<feature type="region of interest" description="Disordered" evidence="5">
    <location>
        <begin position="124"/>
        <end position="148"/>
    </location>
</feature>